<organism evidence="5 6">
    <name type="scientific">Candidatus Aquicultor secundus</name>
    <dbReference type="NCBI Taxonomy" id="1973895"/>
    <lineage>
        <taxon>Bacteria</taxon>
        <taxon>Bacillati</taxon>
        <taxon>Actinomycetota</taxon>
        <taxon>Candidatus Aquicultoria</taxon>
        <taxon>Candidatus Aquicultorales</taxon>
        <taxon>Candidatus Aquicultoraceae</taxon>
        <taxon>Candidatus Aquicultor</taxon>
    </lineage>
</organism>
<feature type="active site" description="Acyl-thioester intermediate" evidence="2">
    <location>
        <position position="215"/>
    </location>
</feature>
<feature type="transmembrane region" description="Helical" evidence="4">
    <location>
        <begin position="12"/>
        <end position="30"/>
    </location>
</feature>
<keyword evidence="4" id="KW-1133">Transmembrane helix</keyword>
<dbReference type="Pfam" id="PF04203">
    <property type="entry name" value="Sortase"/>
    <property type="match status" value="1"/>
</dbReference>
<feature type="region of interest" description="Disordered" evidence="3">
    <location>
        <begin position="58"/>
        <end position="89"/>
    </location>
</feature>
<evidence type="ECO:0000256" key="4">
    <source>
        <dbReference type="SAM" id="Phobius"/>
    </source>
</evidence>
<name>A0A2M7T6Z9_9ACTN</name>
<reference evidence="6" key="1">
    <citation type="submission" date="2017-09" db="EMBL/GenBank/DDBJ databases">
        <title>Depth-based differentiation of microbial function through sediment-hosted aquifers and enrichment of novel symbionts in the deep terrestrial subsurface.</title>
        <authorList>
            <person name="Probst A.J."/>
            <person name="Ladd B."/>
            <person name="Jarett J.K."/>
            <person name="Geller-Mcgrath D.E."/>
            <person name="Sieber C.M.K."/>
            <person name="Emerson J.B."/>
            <person name="Anantharaman K."/>
            <person name="Thomas B.C."/>
            <person name="Malmstrom R."/>
            <person name="Stieglmeier M."/>
            <person name="Klingl A."/>
            <person name="Woyke T."/>
            <person name="Ryan C.M."/>
            <person name="Banfield J.F."/>
        </authorList>
    </citation>
    <scope>NUCLEOTIDE SEQUENCE [LARGE SCALE GENOMIC DNA]</scope>
</reference>
<evidence type="ECO:0008006" key="7">
    <source>
        <dbReference type="Google" id="ProtNLM"/>
    </source>
</evidence>
<dbReference type="InterPro" id="IPR005754">
    <property type="entry name" value="Sortase"/>
</dbReference>
<keyword evidence="1" id="KW-0378">Hydrolase</keyword>
<dbReference type="AlphaFoldDB" id="A0A2M7T6Z9"/>
<evidence type="ECO:0000256" key="1">
    <source>
        <dbReference type="ARBA" id="ARBA00022801"/>
    </source>
</evidence>
<keyword evidence="4" id="KW-0812">Transmembrane</keyword>
<dbReference type="Proteomes" id="UP000230956">
    <property type="component" value="Unassembled WGS sequence"/>
</dbReference>
<dbReference type="EMBL" id="PFNG01000177">
    <property type="protein sequence ID" value="PIZ37196.1"/>
    <property type="molecule type" value="Genomic_DNA"/>
</dbReference>
<evidence type="ECO:0000313" key="5">
    <source>
        <dbReference type="EMBL" id="PIZ37196.1"/>
    </source>
</evidence>
<dbReference type="RefSeq" id="WP_286678310.1">
    <property type="nucleotide sequence ID" value="NZ_MNXI01000073.1"/>
</dbReference>
<comment type="caution">
    <text evidence="5">The sequence shown here is derived from an EMBL/GenBank/DDBJ whole genome shotgun (WGS) entry which is preliminary data.</text>
</comment>
<evidence type="ECO:0000256" key="2">
    <source>
        <dbReference type="PIRSR" id="PIRSR605754-1"/>
    </source>
</evidence>
<gene>
    <name evidence="5" type="ORF">COY37_07410</name>
</gene>
<sequence length="239" mass="26674">MAGDRFSRILRIAGLILIAVGVFILLKINYTDVETSYTQERMHDEWIKAENRTRGSDFHEDLPVVSAPSRRTASTKRETASSTETTSSIARDQKAVKRVAVAHLKPFARIVIPRISLDAIVVQGVDEQALALGPGHMEETAYPGEVGNMVISGHRVTHSHPFYYLDELKKGDPIEIYSLSNKKYTYYVVGQKVVIPTDVSVIAPTKDKTLTLTTCNPRYSAKTRLIITAKMLDEDKLLN</sequence>
<evidence type="ECO:0000313" key="6">
    <source>
        <dbReference type="Proteomes" id="UP000230956"/>
    </source>
</evidence>
<dbReference type="GO" id="GO:0016787">
    <property type="term" value="F:hydrolase activity"/>
    <property type="evidence" value="ECO:0007669"/>
    <property type="project" value="UniProtKB-KW"/>
</dbReference>
<dbReference type="SUPFAM" id="SSF63817">
    <property type="entry name" value="Sortase"/>
    <property type="match status" value="1"/>
</dbReference>
<feature type="active site" description="Proton donor/acceptor" evidence="2">
    <location>
        <position position="154"/>
    </location>
</feature>
<evidence type="ECO:0000256" key="3">
    <source>
        <dbReference type="SAM" id="MobiDB-lite"/>
    </source>
</evidence>
<keyword evidence="4" id="KW-0472">Membrane</keyword>
<dbReference type="CDD" id="cd05830">
    <property type="entry name" value="Sortase_E"/>
    <property type="match status" value="1"/>
</dbReference>
<accession>A0A2M7T6Z9</accession>
<proteinExistence type="predicted"/>
<protein>
    <recommendedName>
        <fullName evidence="7">Class D sortase</fullName>
    </recommendedName>
</protein>
<dbReference type="Gene3D" id="2.40.260.10">
    <property type="entry name" value="Sortase"/>
    <property type="match status" value="1"/>
</dbReference>
<dbReference type="InterPro" id="IPR042003">
    <property type="entry name" value="Sortase_E"/>
</dbReference>
<dbReference type="InterPro" id="IPR023365">
    <property type="entry name" value="Sortase_dom-sf"/>
</dbReference>
<dbReference type="NCBIfam" id="TIGR01076">
    <property type="entry name" value="sortase_fam"/>
    <property type="match status" value="1"/>
</dbReference>